<evidence type="ECO:0000313" key="3">
    <source>
        <dbReference type="Proteomes" id="UP001193389"/>
    </source>
</evidence>
<keyword evidence="1" id="KW-0472">Membrane</keyword>
<gene>
    <name evidence="2" type="ORF">AQPE_4966</name>
</gene>
<evidence type="ECO:0000313" key="2">
    <source>
        <dbReference type="EMBL" id="BBE20772.1"/>
    </source>
</evidence>
<sequence length="625" mass="71636">MIERSKKIKQLPILAVAFDNSQSVQPYEASYNELTKALKNRFADDYQLEFWSFGSKVENTESFTGTDHRSDYGQILKTLKNNYLNKNIGALILFGDGIYNQGQDPENFASGLKFPVYAIGVGDTTRKTDASIRNVKTNKMAFLKNKFPVEIELKFLKLKNKIAYIDIENNNKSVYSSTVAITSDDDFKLEFANLEASEVGMQHYKIKIRPFDGEANLKNNEYEFVIQVMENKQKILMLSDGPHPDLGAIRTSLEELQNYEIKVLTGNNVPDSLSSYSLIVLNQLPSVKNVASKLLTKIKESRIPVLFLVGPNSMLAQLNSLDMGLRISTSSNTEEVQSAFDSNFSLFVLSDATKEIIESSPPLLSPFGNTELTPTMQNLAYQNIRNIKTNKTMMAFGADKGRKVGFVVGEGLWRWRLYDFQLNENHEAFDELIQKIIQYLALKENEDNFNVYYPALFQETDNIEFTAELYNDSYQLVNSPDVSLRIKNDSLKEFTYLFDRTDDYYRLNAGNLEPGDYTFDAETKLGNQRFTEKGNFSIVKNEIEIQNNQADFGVLFQLSQQSGGQFYPFKSYGTLLDDIKSNKQIAVQQFRQTLQTEWINLKLLFFLLILLLGVEWFYRKYWGIY</sequence>
<dbReference type="PANTHER" id="PTHR37947:SF1">
    <property type="entry name" value="BLL2462 PROTEIN"/>
    <property type="match status" value="1"/>
</dbReference>
<protein>
    <recommendedName>
        <fullName evidence="4">VWFA domain-containing protein</fullName>
    </recommendedName>
</protein>
<keyword evidence="1" id="KW-1133">Transmembrane helix</keyword>
<keyword evidence="1" id="KW-0812">Transmembrane</keyword>
<proteinExistence type="predicted"/>
<dbReference type="AlphaFoldDB" id="A0A5K7SGL6"/>
<keyword evidence="3" id="KW-1185">Reference proteome</keyword>
<name>A0A5K7SGL6_9BACT</name>
<feature type="transmembrane region" description="Helical" evidence="1">
    <location>
        <begin position="598"/>
        <end position="618"/>
    </location>
</feature>
<accession>A0A5K7SGL6</accession>
<dbReference type="PANTHER" id="PTHR37947">
    <property type="entry name" value="BLL2462 PROTEIN"/>
    <property type="match status" value="1"/>
</dbReference>
<reference evidence="2" key="1">
    <citation type="journal article" date="2020" name="Int. J. Syst. Evol. Microbiol.">
        <title>Aquipluma nitroreducens gen. nov. sp. nov., a novel facultatively anaerobic bacterium isolated from a freshwater lake.</title>
        <authorList>
            <person name="Watanabe M."/>
            <person name="Kojima H."/>
            <person name="Fukui M."/>
        </authorList>
    </citation>
    <scope>NUCLEOTIDE SEQUENCE</scope>
    <source>
        <strain evidence="2">MeG22</strain>
    </source>
</reference>
<dbReference type="EMBL" id="AP018694">
    <property type="protein sequence ID" value="BBE20772.1"/>
    <property type="molecule type" value="Genomic_DNA"/>
</dbReference>
<dbReference type="Proteomes" id="UP001193389">
    <property type="component" value="Chromosome"/>
</dbReference>
<evidence type="ECO:0000256" key="1">
    <source>
        <dbReference type="SAM" id="Phobius"/>
    </source>
</evidence>
<dbReference type="KEGG" id="anf:AQPE_4966"/>
<evidence type="ECO:0008006" key="4">
    <source>
        <dbReference type="Google" id="ProtNLM"/>
    </source>
</evidence>
<dbReference type="SUPFAM" id="SSF53300">
    <property type="entry name" value="vWA-like"/>
    <property type="match status" value="1"/>
</dbReference>
<dbReference type="InterPro" id="IPR036465">
    <property type="entry name" value="vWFA_dom_sf"/>
</dbReference>
<organism evidence="2 3">
    <name type="scientific">Aquipluma nitroreducens</name>
    <dbReference type="NCBI Taxonomy" id="2010828"/>
    <lineage>
        <taxon>Bacteria</taxon>
        <taxon>Pseudomonadati</taxon>
        <taxon>Bacteroidota</taxon>
        <taxon>Bacteroidia</taxon>
        <taxon>Marinilabiliales</taxon>
        <taxon>Prolixibacteraceae</taxon>
        <taxon>Aquipluma</taxon>
    </lineage>
</organism>